<evidence type="ECO:0000313" key="3">
    <source>
        <dbReference type="Proteomes" id="UP000299102"/>
    </source>
</evidence>
<comment type="caution">
    <text evidence="2">The sequence shown here is derived from an EMBL/GenBank/DDBJ whole genome shotgun (WGS) entry which is preliminary data.</text>
</comment>
<dbReference type="Proteomes" id="UP000299102">
    <property type="component" value="Unassembled WGS sequence"/>
</dbReference>
<accession>A0A4C1UUK7</accession>
<sequence length="199" mass="22215">MKRPGSKARVSTRVDVASGVSLRLRVVVSDSMTAAVVGRGQLKLNSFFDSPVVRIQTRYPPKRNLQTIRLSYEIERHRRDVRVPRDVSPARMNVAARGAPSEGVRAVYLKLDLPGCSVELSREHDAAREAARSSEAWRRRRRVVSFRLRAISSSHGPVRRQRTQTRRVLRAFAATRLISDRRTAGGGGGRGAVRSGIHQ</sequence>
<feature type="region of interest" description="Disordered" evidence="1">
    <location>
        <begin position="180"/>
        <end position="199"/>
    </location>
</feature>
<keyword evidence="3" id="KW-1185">Reference proteome</keyword>
<gene>
    <name evidence="2" type="ORF">EVAR_94468_1</name>
</gene>
<dbReference type="EMBL" id="BGZK01000230">
    <property type="protein sequence ID" value="GBP30161.1"/>
    <property type="molecule type" value="Genomic_DNA"/>
</dbReference>
<evidence type="ECO:0000256" key="1">
    <source>
        <dbReference type="SAM" id="MobiDB-lite"/>
    </source>
</evidence>
<protein>
    <submittedName>
        <fullName evidence="2">Uncharacterized protein</fullName>
    </submittedName>
</protein>
<evidence type="ECO:0000313" key="2">
    <source>
        <dbReference type="EMBL" id="GBP30161.1"/>
    </source>
</evidence>
<organism evidence="2 3">
    <name type="scientific">Eumeta variegata</name>
    <name type="common">Bagworm moth</name>
    <name type="synonym">Eumeta japonica</name>
    <dbReference type="NCBI Taxonomy" id="151549"/>
    <lineage>
        <taxon>Eukaryota</taxon>
        <taxon>Metazoa</taxon>
        <taxon>Ecdysozoa</taxon>
        <taxon>Arthropoda</taxon>
        <taxon>Hexapoda</taxon>
        <taxon>Insecta</taxon>
        <taxon>Pterygota</taxon>
        <taxon>Neoptera</taxon>
        <taxon>Endopterygota</taxon>
        <taxon>Lepidoptera</taxon>
        <taxon>Glossata</taxon>
        <taxon>Ditrysia</taxon>
        <taxon>Tineoidea</taxon>
        <taxon>Psychidae</taxon>
        <taxon>Oiketicinae</taxon>
        <taxon>Eumeta</taxon>
    </lineage>
</organism>
<proteinExistence type="predicted"/>
<dbReference type="AlphaFoldDB" id="A0A4C1UUK7"/>
<name>A0A4C1UUK7_EUMVA</name>
<reference evidence="2 3" key="1">
    <citation type="journal article" date="2019" name="Commun. Biol.">
        <title>The bagworm genome reveals a unique fibroin gene that provides high tensile strength.</title>
        <authorList>
            <person name="Kono N."/>
            <person name="Nakamura H."/>
            <person name="Ohtoshi R."/>
            <person name="Tomita M."/>
            <person name="Numata K."/>
            <person name="Arakawa K."/>
        </authorList>
    </citation>
    <scope>NUCLEOTIDE SEQUENCE [LARGE SCALE GENOMIC DNA]</scope>
</reference>